<dbReference type="Proteomes" id="UP000463224">
    <property type="component" value="Unassembled WGS sequence"/>
</dbReference>
<dbReference type="RefSeq" id="WP_156715321.1">
    <property type="nucleotide sequence ID" value="NZ_WPHG01000007.1"/>
</dbReference>
<dbReference type="SUPFAM" id="SSF52499">
    <property type="entry name" value="Isochorismatase-like hydrolases"/>
    <property type="match status" value="1"/>
</dbReference>
<dbReference type="EMBL" id="WPHG01000007">
    <property type="protein sequence ID" value="MVA99782.1"/>
    <property type="molecule type" value="Genomic_DNA"/>
</dbReference>
<proteinExistence type="predicted"/>
<feature type="domain" description="Isochorismatase-like" evidence="2">
    <location>
        <begin position="23"/>
        <end position="198"/>
    </location>
</feature>
<dbReference type="PANTHER" id="PTHR43540:SF1">
    <property type="entry name" value="ISOCHORISMATASE HYDROLASE"/>
    <property type="match status" value="1"/>
</dbReference>
<protein>
    <submittedName>
        <fullName evidence="3">Isochorismatase family protein</fullName>
    </submittedName>
</protein>
<keyword evidence="4" id="KW-1185">Reference proteome</keyword>
<sequence length="203" mass="21476">MTNTDIYARQSFGQSTGLGNRPALLVIDFVNGFNDPEILGGGNIDAAVKATVPLLAHARARGVPVIFTRIVYAEDGSDAGLWCEKVPRLRELTETAAASQVVGELAPQGGELIIRKTQASAFFDTTLAAQLAYRGIDSLVMVGCTTSGCVRASAIDAMSNNIRSVVVSDCVGDRALEPHAANLFDIGQKYADLMSAEQVMSIL</sequence>
<accession>A0A844QJM2</accession>
<organism evidence="3 4">
    <name type="scientific">Nitratireductor arenosus</name>
    <dbReference type="NCBI Taxonomy" id="2682096"/>
    <lineage>
        <taxon>Bacteria</taxon>
        <taxon>Pseudomonadati</taxon>
        <taxon>Pseudomonadota</taxon>
        <taxon>Alphaproteobacteria</taxon>
        <taxon>Hyphomicrobiales</taxon>
        <taxon>Phyllobacteriaceae</taxon>
        <taxon>Nitratireductor</taxon>
    </lineage>
</organism>
<dbReference type="Pfam" id="PF00857">
    <property type="entry name" value="Isochorismatase"/>
    <property type="match status" value="1"/>
</dbReference>
<dbReference type="PANTHER" id="PTHR43540">
    <property type="entry name" value="PEROXYUREIDOACRYLATE/UREIDOACRYLATE AMIDOHYDROLASE-RELATED"/>
    <property type="match status" value="1"/>
</dbReference>
<evidence type="ECO:0000256" key="1">
    <source>
        <dbReference type="ARBA" id="ARBA00022801"/>
    </source>
</evidence>
<name>A0A844QJM2_9HYPH</name>
<dbReference type="AlphaFoldDB" id="A0A844QJM2"/>
<dbReference type="InterPro" id="IPR050272">
    <property type="entry name" value="Isochorismatase-like_hydrls"/>
</dbReference>
<dbReference type="InterPro" id="IPR036380">
    <property type="entry name" value="Isochorismatase-like_sf"/>
</dbReference>
<reference evidence="3 4" key="1">
    <citation type="submission" date="2019-12" db="EMBL/GenBank/DDBJ databases">
        <title>Nitratireductor arenosus sp. nov., Isolated from sea sand, Jeju island, South Korea.</title>
        <authorList>
            <person name="Kim W."/>
        </authorList>
    </citation>
    <scope>NUCLEOTIDE SEQUENCE [LARGE SCALE GENOMIC DNA]</scope>
    <source>
        <strain evidence="3 4">CAU 1489</strain>
    </source>
</reference>
<evidence type="ECO:0000313" key="4">
    <source>
        <dbReference type="Proteomes" id="UP000463224"/>
    </source>
</evidence>
<dbReference type="GO" id="GO:0016787">
    <property type="term" value="F:hydrolase activity"/>
    <property type="evidence" value="ECO:0007669"/>
    <property type="project" value="UniProtKB-KW"/>
</dbReference>
<dbReference type="Gene3D" id="3.40.50.850">
    <property type="entry name" value="Isochorismatase-like"/>
    <property type="match status" value="1"/>
</dbReference>
<gene>
    <name evidence="3" type="ORF">GN330_21235</name>
</gene>
<keyword evidence="1" id="KW-0378">Hydrolase</keyword>
<comment type="caution">
    <text evidence="3">The sequence shown here is derived from an EMBL/GenBank/DDBJ whole genome shotgun (WGS) entry which is preliminary data.</text>
</comment>
<evidence type="ECO:0000259" key="2">
    <source>
        <dbReference type="Pfam" id="PF00857"/>
    </source>
</evidence>
<dbReference type="InterPro" id="IPR000868">
    <property type="entry name" value="Isochorismatase-like_dom"/>
</dbReference>
<evidence type="ECO:0000313" key="3">
    <source>
        <dbReference type="EMBL" id="MVA99782.1"/>
    </source>
</evidence>